<dbReference type="PANTHER" id="PTHR21974:SF2">
    <property type="entry name" value="RE15880P"/>
    <property type="match status" value="1"/>
</dbReference>
<evidence type="ECO:0000313" key="3">
    <source>
        <dbReference type="Proteomes" id="UP000678499"/>
    </source>
</evidence>
<dbReference type="AlphaFoldDB" id="A0A7R9GE58"/>
<dbReference type="Proteomes" id="UP000678499">
    <property type="component" value="Unassembled WGS sequence"/>
</dbReference>
<proteinExistence type="predicted"/>
<evidence type="ECO:0000313" key="2">
    <source>
        <dbReference type="EMBL" id="CAD7279117.1"/>
    </source>
</evidence>
<dbReference type="GO" id="GO:0005929">
    <property type="term" value="C:cilium"/>
    <property type="evidence" value="ECO:0007669"/>
    <property type="project" value="TreeGrafter"/>
</dbReference>
<feature type="region of interest" description="Disordered" evidence="1">
    <location>
        <begin position="1"/>
        <end position="22"/>
    </location>
</feature>
<dbReference type="OrthoDB" id="6432391at2759"/>
<dbReference type="EMBL" id="OA883522">
    <property type="protein sequence ID" value="CAD7279117.1"/>
    <property type="molecule type" value="Genomic_DNA"/>
</dbReference>
<name>A0A7R9GE58_9CRUS</name>
<sequence>MGCGASTGTGALPESQKWREFDRTQAGFDRGRAATTRKAYSAFLGVGGKQQINGGRQHSAPPLGRQTDFDSKSTMDEYMYLDDSIRDMEKTSPLKRLELKQFALAQVVEELDSKEQELKTKEYALSHIYNFFEEQTTTTFKSPTLSDHHNSDKQIMASYPGLTVTLRQELEALKQRKAGLEEEARALTSPAERLLQLYQREDELLDRMFGGKYGSEREFQLEKELEDLTFIRAKIIEVNKGWRQAKLMVDYSALQINRGLELWRNILQIHMDEKRFILNIREQGKEGATRDGMQETVQKAEEYFSAASQNLESAQQYVEMEFPYCDREDLTVFNQALIYISDDAEERDRATHAADVYVTIHHRSLALSQWLKQAIEAYFTKDLHEINDRIKMKTLALRRERVYLIKTKLHELYGRPVDVNPDFLETPPNSGLGETSLALTENLSGTGLVRNNSMMDMSRIESADMGTLPDDFKMAPLPTREDVFGRLEELTAQHKEDMNQYNSSKVAAKTHVEATLQEKLAQRKQRRAKLHLEEAQRAEFSEPIMA</sequence>
<protein>
    <submittedName>
        <fullName evidence="2">Uncharacterized protein</fullName>
    </submittedName>
</protein>
<feature type="region of interest" description="Disordered" evidence="1">
    <location>
        <begin position="50"/>
        <end position="69"/>
    </location>
</feature>
<gene>
    <name evidence="2" type="ORF">NMOB1V02_LOCUS6800</name>
</gene>
<evidence type="ECO:0000256" key="1">
    <source>
        <dbReference type="SAM" id="MobiDB-lite"/>
    </source>
</evidence>
<dbReference type="PANTHER" id="PTHR21974">
    <property type="entry name" value="RE15880P"/>
    <property type="match status" value="1"/>
</dbReference>
<reference evidence="2" key="1">
    <citation type="submission" date="2020-11" db="EMBL/GenBank/DDBJ databases">
        <authorList>
            <person name="Tran Van P."/>
        </authorList>
    </citation>
    <scope>NUCLEOTIDE SEQUENCE</scope>
</reference>
<dbReference type="EMBL" id="CAJPEX010001485">
    <property type="protein sequence ID" value="CAG0919269.1"/>
    <property type="molecule type" value="Genomic_DNA"/>
</dbReference>
<organism evidence="2">
    <name type="scientific">Notodromas monacha</name>
    <dbReference type="NCBI Taxonomy" id="399045"/>
    <lineage>
        <taxon>Eukaryota</taxon>
        <taxon>Metazoa</taxon>
        <taxon>Ecdysozoa</taxon>
        <taxon>Arthropoda</taxon>
        <taxon>Crustacea</taxon>
        <taxon>Oligostraca</taxon>
        <taxon>Ostracoda</taxon>
        <taxon>Podocopa</taxon>
        <taxon>Podocopida</taxon>
        <taxon>Cypridocopina</taxon>
        <taxon>Cypridoidea</taxon>
        <taxon>Cyprididae</taxon>
        <taxon>Notodromas</taxon>
    </lineage>
</organism>
<accession>A0A7R9GE58</accession>
<keyword evidence="3" id="KW-1185">Reference proteome</keyword>